<feature type="transmembrane region" description="Helical" evidence="16">
    <location>
        <begin position="331"/>
        <end position="353"/>
    </location>
</feature>
<dbReference type="InterPro" id="IPR001516">
    <property type="entry name" value="Proton_antipo_N"/>
</dbReference>
<feature type="transmembrane region" description="Helical" evidence="16">
    <location>
        <begin position="412"/>
        <end position="434"/>
    </location>
</feature>
<feature type="transmembrane region" description="Helical" evidence="16">
    <location>
        <begin position="374"/>
        <end position="392"/>
    </location>
</feature>
<dbReference type="GeneID" id="20466092"/>
<keyword evidence="4 16" id="KW-0813">Transport</keyword>
<comment type="subcellular location">
    <subcellularLocation>
        <location evidence="1">Mitochondrion inner membrane</location>
        <topology evidence="1">Multi-pass membrane protein</topology>
    </subcellularLocation>
</comment>
<evidence type="ECO:0000313" key="20">
    <source>
        <dbReference type="EMBL" id="AIN79088.1"/>
    </source>
</evidence>
<evidence type="ECO:0000259" key="18">
    <source>
        <dbReference type="Pfam" id="PF00662"/>
    </source>
</evidence>
<keyword evidence="8" id="KW-1278">Translocase</keyword>
<feature type="transmembrane region" description="Helical" evidence="16">
    <location>
        <begin position="6"/>
        <end position="26"/>
    </location>
</feature>
<proteinExistence type="inferred from homology"/>
<evidence type="ECO:0000256" key="9">
    <source>
        <dbReference type="ARBA" id="ARBA00022982"/>
    </source>
</evidence>
<feature type="transmembrane region" description="Helical" evidence="16">
    <location>
        <begin position="307"/>
        <end position="325"/>
    </location>
</feature>
<comment type="function">
    <text evidence="16">Core subunit of the mitochondrial membrane respiratory chain NADH dehydrogenase (Complex I) which catalyzes electron transfer from NADH through the respiratory chain, using ubiquinone as an electron acceptor. Essential for the catalytic activity and assembly of complex I.</text>
</comment>
<feature type="transmembrane region" description="Helical" evidence="16">
    <location>
        <begin position="491"/>
        <end position="511"/>
    </location>
</feature>
<dbReference type="EC" id="7.1.1.2" evidence="2 16"/>
<evidence type="ECO:0000256" key="14">
    <source>
        <dbReference type="ARBA" id="ARBA00023136"/>
    </source>
</evidence>
<feature type="domain" description="NADH dehydrogenase subunit 5 C-terminal" evidence="19">
    <location>
        <begin position="428"/>
        <end position="610"/>
    </location>
</feature>
<organism evidence="20">
    <name type="scientific">Zapteryx exasperata</name>
    <name type="common">Banded guitarfish</name>
    <name type="synonym">Platyrhina exasperata</name>
    <dbReference type="NCBI Taxonomy" id="540279"/>
    <lineage>
        <taxon>Eukaryota</taxon>
        <taxon>Metazoa</taxon>
        <taxon>Chordata</taxon>
        <taxon>Craniata</taxon>
        <taxon>Vertebrata</taxon>
        <taxon>Chondrichthyes</taxon>
        <taxon>Elasmobranchii</taxon>
        <taxon>Batoidea</taxon>
        <taxon>Rhinopristiformes</taxon>
        <taxon>Rhinobatidae</taxon>
        <taxon>Zapteryx</taxon>
    </lineage>
</organism>
<dbReference type="PANTHER" id="PTHR42829:SF2">
    <property type="entry name" value="NADH-UBIQUINONE OXIDOREDUCTASE CHAIN 5"/>
    <property type="match status" value="1"/>
</dbReference>
<dbReference type="Pfam" id="PF00361">
    <property type="entry name" value="Proton_antipo_M"/>
    <property type="match status" value="1"/>
</dbReference>
<evidence type="ECO:0000256" key="15">
    <source>
        <dbReference type="ARBA" id="ARBA00049551"/>
    </source>
</evidence>
<dbReference type="Pfam" id="PF00662">
    <property type="entry name" value="Proton_antipo_N"/>
    <property type="match status" value="1"/>
</dbReference>
<dbReference type="NCBIfam" id="TIGR01974">
    <property type="entry name" value="NDH_I_L"/>
    <property type="match status" value="1"/>
</dbReference>
<dbReference type="InterPro" id="IPR018393">
    <property type="entry name" value="NADHpl_OxRdtase_5_subgr"/>
</dbReference>
<name>A0A0U1V6B7_ZAPEX</name>
<evidence type="ECO:0000256" key="16">
    <source>
        <dbReference type="RuleBase" id="RU003404"/>
    </source>
</evidence>
<keyword evidence="9" id="KW-0249">Electron transport</keyword>
<evidence type="ECO:0000256" key="6">
    <source>
        <dbReference type="ARBA" id="ARBA00022692"/>
    </source>
</evidence>
<keyword evidence="14 16" id="KW-0472">Membrane</keyword>
<feature type="domain" description="NADH:quinone oxidoreductase/Mrp antiporter transmembrane" evidence="17">
    <location>
        <begin position="139"/>
        <end position="416"/>
    </location>
</feature>
<feature type="transmembrane region" description="Helical" evidence="16">
    <location>
        <begin position="279"/>
        <end position="300"/>
    </location>
</feature>
<dbReference type="GO" id="GO:0005743">
    <property type="term" value="C:mitochondrial inner membrane"/>
    <property type="evidence" value="ECO:0007669"/>
    <property type="project" value="UniProtKB-SubCell"/>
</dbReference>
<comment type="catalytic activity">
    <reaction evidence="15 16">
        <text>a ubiquinone + NADH + 5 H(+)(in) = a ubiquinol + NAD(+) + 4 H(+)(out)</text>
        <dbReference type="Rhea" id="RHEA:29091"/>
        <dbReference type="Rhea" id="RHEA-COMP:9565"/>
        <dbReference type="Rhea" id="RHEA-COMP:9566"/>
        <dbReference type="ChEBI" id="CHEBI:15378"/>
        <dbReference type="ChEBI" id="CHEBI:16389"/>
        <dbReference type="ChEBI" id="CHEBI:17976"/>
        <dbReference type="ChEBI" id="CHEBI:57540"/>
        <dbReference type="ChEBI" id="CHEBI:57945"/>
        <dbReference type="EC" id="7.1.1.2"/>
    </reaction>
</comment>
<dbReference type="InterPro" id="IPR010934">
    <property type="entry name" value="NADH_DH_su5_C"/>
</dbReference>
<evidence type="ECO:0000256" key="7">
    <source>
        <dbReference type="ARBA" id="ARBA00022792"/>
    </source>
</evidence>
<evidence type="ECO:0000256" key="4">
    <source>
        <dbReference type="ARBA" id="ARBA00022448"/>
    </source>
</evidence>
<evidence type="ECO:0000259" key="19">
    <source>
        <dbReference type="Pfam" id="PF06455"/>
    </source>
</evidence>
<evidence type="ECO:0000256" key="13">
    <source>
        <dbReference type="ARBA" id="ARBA00023128"/>
    </source>
</evidence>
<dbReference type="CTD" id="4540"/>
<feature type="transmembrane region" description="Helical" evidence="16">
    <location>
        <begin position="176"/>
        <end position="196"/>
    </location>
</feature>
<evidence type="ECO:0000256" key="11">
    <source>
        <dbReference type="ARBA" id="ARBA00023027"/>
    </source>
</evidence>
<reference evidence="20" key="1">
    <citation type="journal article" date="2014" name="Mitochondrial DNA">
        <title>The mitochondrial genome of the banded guitarfish, Zapteryx exasperata (Jordan and Gilbert, 1880), possesses a non-coding duplication remnant region.</title>
        <authorList>
            <person name="Castillo-Paez A."/>
            <person name="Del Rio-Portilla M.A."/>
            <person name="Onate-Gonzalez E."/>
            <person name="Rocha-Olivares A."/>
        </authorList>
    </citation>
    <scope>NUCLEOTIDE SEQUENCE</scope>
</reference>
<dbReference type="Pfam" id="PF06455">
    <property type="entry name" value="NADH5_C"/>
    <property type="match status" value="1"/>
</dbReference>
<feature type="transmembrane region" description="Helical" evidence="16">
    <location>
        <begin position="590"/>
        <end position="610"/>
    </location>
</feature>
<feature type="transmembrane region" description="Helical" evidence="16">
    <location>
        <begin position="145"/>
        <end position="164"/>
    </location>
</feature>
<evidence type="ECO:0000256" key="8">
    <source>
        <dbReference type="ARBA" id="ARBA00022967"/>
    </source>
</evidence>
<evidence type="ECO:0000256" key="5">
    <source>
        <dbReference type="ARBA" id="ARBA00022660"/>
    </source>
</evidence>
<dbReference type="AlphaFoldDB" id="A0A0U1V6B7"/>
<feature type="domain" description="NADH-Ubiquinone oxidoreductase (complex I) chain 5 N-terminal" evidence="18">
    <location>
        <begin position="73"/>
        <end position="123"/>
    </location>
</feature>
<dbReference type="EMBL" id="KM370325">
    <property type="protein sequence ID" value="AIN79088.1"/>
    <property type="molecule type" value="Genomic_DNA"/>
</dbReference>
<comment type="similarity">
    <text evidence="16">Belongs to the complex I subunit 5 family.</text>
</comment>
<reference evidence="20" key="2">
    <citation type="submission" date="2014-08" db="EMBL/GenBank/DDBJ databases">
        <authorList>
            <person name="Edwards T."/>
        </authorList>
    </citation>
    <scope>NUCLEOTIDE SEQUENCE</scope>
</reference>
<keyword evidence="6 16" id="KW-0812">Transmembrane</keyword>
<evidence type="ECO:0000259" key="17">
    <source>
        <dbReference type="Pfam" id="PF00361"/>
    </source>
</evidence>
<dbReference type="PRINTS" id="PR01434">
    <property type="entry name" value="NADHDHGNASE5"/>
</dbReference>
<evidence type="ECO:0000256" key="3">
    <source>
        <dbReference type="ARBA" id="ARBA00021096"/>
    </source>
</evidence>
<feature type="transmembrane region" description="Helical" evidence="16">
    <location>
        <begin position="122"/>
        <end position="139"/>
    </location>
</feature>
<evidence type="ECO:0000256" key="1">
    <source>
        <dbReference type="ARBA" id="ARBA00004448"/>
    </source>
</evidence>
<feature type="transmembrane region" description="Helical" evidence="16">
    <location>
        <begin position="89"/>
        <end position="110"/>
    </location>
</feature>
<evidence type="ECO:0000256" key="2">
    <source>
        <dbReference type="ARBA" id="ARBA00012944"/>
    </source>
</evidence>
<geneLocation type="mitochondrion" evidence="20"/>
<keyword evidence="12 16" id="KW-0830">Ubiquinone</keyword>
<keyword evidence="11 16" id="KW-0520">NAD</keyword>
<dbReference type="RefSeq" id="YP_009059594.1">
    <property type="nucleotide sequence ID" value="NC_024937.1"/>
</dbReference>
<sequence length="611" mass="68306">MNSLILNSTLLLIFLILFSPIIISILMPKELSNPNWSTTHAKTAVKISFFISLLPLFIFLDQGLESITTNLNWISIGTFDINISFKFDLYSIIFIPVALYVTWSILEFALWYMHSDPHLNQFFKYLLLFLITMIILITANNLFQLFIGWEGVGIMSFLLIGWWYSRTDANTAALQAVIYNRIGDIGLILSMTWLAINLNSWEMQQLFLLSKDMDLTLPLLGLILAAAGKSAQFGLHPWLPSAMEGPTPVSALLHSSTMVVAGIFLLVRLHPLIQNNQPALTTCLCLGALTTLFTATCALTQNDIKKIIAFSTSSQLGLMMVTIGLNQPQLAFLHICTHAFFKAMLFLCSGSIIHSLNGEQDIRKMGGLHKIMPLTSSSLTIGTLALTGMPFLSGFFSKDTIIETMNTSHLNAWALTLTLLATSFTAIYSLRLIFFTMMNSPRFPPLSPINENNPLVINPLKRLTYGSILAGLIITSNMTPTKTQIMTMSPFLKLLALLLTVVGLLLALELANLTKTQLKINPNLKSHNFSNMLGYFPMIMHRLFPKIKLQWAQNISTHMIDLSWNEKIGPKSTMIQQVPMIKLSTQPQQGLIKTYMMILFLTLILSSLIMI</sequence>
<dbReference type="InterPro" id="IPR001750">
    <property type="entry name" value="ND/Mrp_TM"/>
</dbReference>
<feature type="transmembrane region" description="Helical" evidence="16">
    <location>
        <begin position="47"/>
        <end position="64"/>
    </location>
</feature>
<feature type="transmembrane region" description="Helical" evidence="16">
    <location>
        <begin position="216"/>
        <end position="239"/>
    </location>
</feature>
<feature type="transmembrane region" description="Helical" evidence="16">
    <location>
        <begin position="251"/>
        <end position="273"/>
    </location>
</feature>
<keyword evidence="5" id="KW-0679">Respiratory chain</keyword>
<gene>
    <name evidence="20" type="primary">ND5</name>
</gene>
<evidence type="ECO:0000256" key="10">
    <source>
        <dbReference type="ARBA" id="ARBA00022989"/>
    </source>
</evidence>
<keyword evidence="10 16" id="KW-1133">Transmembrane helix</keyword>
<dbReference type="GO" id="GO:0003954">
    <property type="term" value="F:NADH dehydrogenase activity"/>
    <property type="evidence" value="ECO:0007669"/>
    <property type="project" value="TreeGrafter"/>
</dbReference>
<keyword evidence="13 16" id="KW-0496">Mitochondrion</keyword>
<dbReference type="GO" id="GO:0008137">
    <property type="term" value="F:NADH dehydrogenase (ubiquinone) activity"/>
    <property type="evidence" value="ECO:0007669"/>
    <property type="project" value="UniProtKB-EC"/>
</dbReference>
<evidence type="ECO:0000256" key="12">
    <source>
        <dbReference type="ARBA" id="ARBA00023075"/>
    </source>
</evidence>
<dbReference type="PANTHER" id="PTHR42829">
    <property type="entry name" value="NADH-UBIQUINONE OXIDOREDUCTASE CHAIN 5"/>
    <property type="match status" value="1"/>
</dbReference>
<protein>
    <recommendedName>
        <fullName evidence="3 16">NADH-ubiquinone oxidoreductase chain 5</fullName>
        <ecNumber evidence="2 16">7.1.1.2</ecNumber>
    </recommendedName>
</protein>
<keyword evidence="7" id="KW-0999">Mitochondrion inner membrane</keyword>
<accession>A0A0U1V6B7</accession>
<dbReference type="GO" id="GO:0015990">
    <property type="term" value="P:electron transport coupled proton transport"/>
    <property type="evidence" value="ECO:0007669"/>
    <property type="project" value="TreeGrafter"/>
</dbReference>
<dbReference type="GO" id="GO:0042773">
    <property type="term" value="P:ATP synthesis coupled electron transport"/>
    <property type="evidence" value="ECO:0007669"/>
    <property type="project" value="InterPro"/>
</dbReference>
<dbReference type="InterPro" id="IPR003945">
    <property type="entry name" value="NU5C-like"/>
</dbReference>